<dbReference type="AlphaFoldDB" id="A0A947GJI7"/>
<sequence>MEQLQLARQVAIGLGGAITSNDVGFITCFSSTDTAQSYTDYVNEDLEELTAEQQERCVVVVTIESLM</sequence>
<dbReference type="RefSeq" id="WP_215609666.1">
    <property type="nucleotide sequence ID" value="NZ_JADOES010000029.1"/>
</dbReference>
<reference evidence="1" key="2">
    <citation type="journal article" date="2021" name="Mar. Drugs">
        <title>Genome Reduction and Secondary Metabolism of the Marine Sponge-Associated Cyanobacterium Leptothoe.</title>
        <authorList>
            <person name="Konstantinou D."/>
            <person name="Popin R.V."/>
            <person name="Fewer D.P."/>
            <person name="Sivonen K."/>
            <person name="Gkelis S."/>
        </authorList>
    </citation>
    <scope>NUCLEOTIDE SEQUENCE</scope>
    <source>
        <strain evidence="1">TAU-MAC 1115</strain>
    </source>
</reference>
<dbReference type="EMBL" id="JADOES010000029">
    <property type="protein sequence ID" value="MBT9316599.1"/>
    <property type="molecule type" value="Genomic_DNA"/>
</dbReference>
<name>A0A947GJI7_9CYAN</name>
<gene>
    <name evidence="1" type="ORF">IXB50_14305</name>
</gene>
<proteinExistence type="predicted"/>
<keyword evidence="2" id="KW-1185">Reference proteome</keyword>
<evidence type="ECO:0000313" key="2">
    <source>
        <dbReference type="Proteomes" id="UP000717364"/>
    </source>
</evidence>
<accession>A0A947GJI7</accession>
<protein>
    <submittedName>
        <fullName evidence="1">Uncharacterized protein</fullName>
    </submittedName>
</protein>
<reference evidence="1" key="1">
    <citation type="submission" date="2020-11" db="EMBL/GenBank/DDBJ databases">
        <authorList>
            <person name="Konstantinou D."/>
            <person name="Gkelis S."/>
            <person name="Popin R."/>
            <person name="Fewer D."/>
            <person name="Sivonen K."/>
        </authorList>
    </citation>
    <scope>NUCLEOTIDE SEQUENCE</scope>
    <source>
        <strain evidence="1">TAU-MAC 1115</strain>
    </source>
</reference>
<organism evidence="1 2">
    <name type="scientific">Leptothoe spongobia TAU-MAC 1115</name>
    <dbReference type="NCBI Taxonomy" id="1967444"/>
    <lineage>
        <taxon>Bacteria</taxon>
        <taxon>Bacillati</taxon>
        <taxon>Cyanobacteriota</taxon>
        <taxon>Cyanophyceae</taxon>
        <taxon>Nodosilineales</taxon>
        <taxon>Cymatolegaceae</taxon>
        <taxon>Leptothoe</taxon>
        <taxon>Leptothoe spongobia</taxon>
    </lineage>
</organism>
<evidence type="ECO:0000313" key="1">
    <source>
        <dbReference type="EMBL" id="MBT9316599.1"/>
    </source>
</evidence>
<dbReference type="Proteomes" id="UP000717364">
    <property type="component" value="Unassembled WGS sequence"/>
</dbReference>
<comment type="caution">
    <text evidence="1">The sequence shown here is derived from an EMBL/GenBank/DDBJ whole genome shotgun (WGS) entry which is preliminary data.</text>
</comment>